<dbReference type="FunFam" id="2.60.40.60:FF:000158">
    <property type="entry name" value="Dachsous cadherin-related 1"/>
    <property type="match status" value="1"/>
</dbReference>
<dbReference type="Pfam" id="PF00028">
    <property type="entry name" value="Cadherin"/>
    <property type="match status" value="25"/>
</dbReference>
<dbReference type="FunFam" id="2.60.40.60:FF:000153">
    <property type="entry name" value="Dachsous cadherin-related 2"/>
    <property type="match status" value="1"/>
</dbReference>
<feature type="region of interest" description="Disordered" evidence="18">
    <location>
        <begin position="2997"/>
        <end position="3028"/>
    </location>
</feature>
<evidence type="ECO:0000256" key="3">
    <source>
        <dbReference type="ARBA" id="ARBA00022536"/>
    </source>
</evidence>
<evidence type="ECO:0000256" key="9">
    <source>
        <dbReference type="ARBA" id="ARBA00022889"/>
    </source>
</evidence>
<dbReference type="PRINTS" id="PR00205">
    <property type="entry name" value="CADHERIN"/>
</dbReference>
<keyword evidence="22" id="KW-1185">Reference proteome</keyword>
<keyword evidence="13" id="KW-0325">Glycoprotein</keyword>
<evidence type="ECO:0000256" key="1">
    <source>
        <dbReference type="ARBA" id="ARBA00004251"/>
    </source>
</evidence>
<feature type="domain" description="Cadherin" evidence="20">
    <location>
        <begin position="474"/>
        <end position="580"/>
    </location>
</feature>
<name>A0A671WRP0_SPAAU</name>
<dbReference type="FunFam" id="2.60.40.60:FF:000033">
    <property type="entry name" value="FAT atypical cadherin 1"/>
    <property type="match status" value="1"/>
</dbReference>
<feature type="compositionally biased region" description="Polar residues" evidence="18">
    <location>
        <begin position="3280"/>
        <end position="3296"/>
    </location>
</feature>
<evidence type="ECO:0000256" key="8">
    <source>
        <dbReference type="ARBA" id="ARBA00022837"/>
    </source>
</evidence>
<dbReference type="GO" id="GO:0007156">
    <property type="term" value="P:homophilic cell adhesion via plasma membrane adhesion molecules"/>
    <property type="evidence" value="ECO:0007669"/>
    <property type="project" value="InterPro"/>
</dbReference>
<dbReference type="GO" id="GO:0003183">
    <property type="term" value="P:mitral valve morphogenesis"/>
    <property type="evidence" value="ECO:0007669"/>
    <property type="project" value="UniProtKB-ARBA"/>
</dbReference>
<dbReference type="FunFam" id="2.60.40.60:FF:000140">
    <property type="entry name" value="Dachsous cadherin-related 1"/>
    <property type="match status" value="1"/>
</dbReference>
<dbReference type="FunFam" id="2.60.40.60:FF:000104">
    <property type="entry name" value="cadherin-23 isoform X1"/>
    <property type="match status" value="1"/>
</dbReference>
<dbReference type="CDD" id="cd11304">
    <property type="entry name" value="Cadherin_repeat"/>
    <property type="match status" value="27"/>
</dbReference>
<feature type="domain" description="Cadherin" evidence="20">
    <location>
        <begin position="1229"/>
        <end position="1332"/>
    </location>
</feature>
<proteinExistence type="predicted"/>
<dbReference type="SMART" id="SM00112">
    <property type="entry name" value="CA"/>
    <property type="match status" value="27"/>
</dbReference>
<feature type="domain" description="Cadherin" evidence="20">
    <location>
        <begin position="2276"/>
        <end position="2376"/>
    </location>
</feature>
<feature type="domain" description="Cadherin" evidence="20">
    <location>
        <begin position="688"/>
        <end position="792"/>
    </location>
</feature>
<feature type="domain" description="Cadherin" evidence="20">
    <location>
        <begin position="2807"/>
        <end position="2921"/>
    </location>
</feature>
<feature type="domain" description="Cadherin" evidence="20">
    <location>
        <begin position="2702"/>
        <end position="2806"/>
    </location>
</feature>
<dbReference type="PROSITE" id="PS00232">
    <property type="entry name" value="CADHERIN_1"/>
    <property type="match status" value="13"/>
</dbReference>
<feature type="domain" description="Cadherin" evidence="20">
    <location>
        <begin position="257"/>
        <end position="363"/>
    </location>
</feature>
<dbReference type="GO" id="GO:0016342">
    <property type="term" value="C:catenin complex"/>
    <property type="evidence" value="ECO:0007669"/>
    <property type="project" value="TreeGrafter"/>
</dbReference>
<dbReference type="FunFam" id="2.60.40.60:FF:000039">
    <property type="entry name" value="FAT atypical cadherin 3"/>
    <property type="match status" value="1"/>
</dbReference>
<gene>
    <name evidence="21" type="primary">LOC115594187</name>
</gene>
<protein>
    <recommendedName>
        <fullName evidence="15">Protocadherin-16</fullName>
    </recommendedName>
    <alternativeName>
        <fullName evidence="16">Protein dachsous homolog 1</fullName>
    </alternativeName>
</protein>
<keyword evidence="7" id="KW-0677">Repeat</keyword>
<evidence type="ECO:0000256" key="5">
    <source>
        <dbReference type="ARBA" id="ARBA00022692"/>
    </source>
</evidence>
<feature type="domain" description="Cadherin" evidence="20">
    <location>
        <begin position="793"/>
        <end position="895"/>
    </location>
</feature>
<dbReference type="OrthoDB" id="6252479at2759"/>
<dbReference type="FunFam" id="2.60.40.60:FF:000102">
    <property type="entry name" value="Dachsous cadherin-related 1b"/>
    <property type="match status" value="1"/>
</dbReference>
<comment type="subcellular location">
    <subcellularLocation>
        <location evidence="1">Cell membrane</location>
        <topology evidence="1">Single-pass type I membrane protein</topology>
    </subcellularLocation>
</comment>
<keyword evidence="6" id="KW-0732">Signal</keyword>
<feature type="domain" description="Cadherin" evidence="20">
    <location>
        <begin position="45"/>
        <end position="144"/>
    </location>
</feature>
<dbReference type="GO" id="GO:0005509">
    <property type="term" value="F:calcium ion binding"/>
    <property type="evidence" value="ECO:0007669"/>
    <property type="project" value="UniProtKB-UniRule"/>
</dbReference>
<keyword evidence="9" id="KW-0130">Cell adhesion</keyword>
<evidence type="ECO:0000256" key="16">
    <source>
        <dbReference type="ARBA" id="ARBA00079083"/>
    </source>
</evidence>
<keyword evidence="5 19" id="KW-0812">Transmembrane</keyword>
<keyword evidence="11 19" id="KW-0472">Membrane</keyword>
<dbReference type="CTD" id="553300"/>
<dbReference type="InterPro" id="IPR039808">
    <property type="entry name" value="Cadherin"/>
</dbReference>
<dbReference type="GO" id="GO:0016327">
    <property type="term" value="C:apicolateral plasma membrane"/>
    <property type="evidence" value="ECO:0007669"/>
    <property type="project" value="UniProtKB-ARBA"/>
</dbReference>
<evidence type="ECO:0000256" key="17">
    <source>
        <dbReference type="PROSITE-ProRule" id="PRU00043"/>
    </source>
</evidence>
<evidence type="ECO:0000256" key="7">
    <source>
        <dbReference type="ARBA" id="ARBA00022737"/>
    </source>
</evidence>
<keyword evidence="8 17" id="KW-0106">Calcium</keyword>
<feature type="domain" description="Cadherin" evidence="20">
    <location>
        <begin position="1656"/>
        <end position="1757"/>
    </location>
</feature>
<feature type="domain" description="Cadherin" evidence="20">
    <location>
        <begin position="581"/>
        <end position="687"/>
    </location>
</feature>
<organism evidence="21 22">
    <name type="scientific">Sparus aurata</name>
    <name type="common">Gilthead sea bream</name>
    <dbReference type="NCBI Taxonomy" id="8175"/>
    <lineage>
        <taxon>Eukaryota</taxon>
        <taxon>Metazoa</taxon>
        <taxon>Chordata</taxon>
        <taxon>Craniata</taxon>
        <taxon>Vertebrata</taxon>
        <taxon>Euteleostomi</taxon>
        <taxon>Actinopterygii</taxon>
        <taxon>Neopterygii</taxon>
        <taxon>Teleostei</taxon>
        <taxon>Neoteleostei</taxon>
        <taxon>Acanthomorphata</taxon>
        <taxon>Eupercaria</taxon>
        <taxon>Spariformes</taxon>
        <taxon>Sparidae</taxon>
        <taxon>Sparus</taxon>
    </lineage>
</organism>
<dbReference type="GO" id="GO:0003007">
    <property type="term" value="P:heart morphogenesis"/>
    <property type="evidence" value="ECO:0007669"/>
    <property type="project" value="UniProtKB-ARBA"/>
</dbReference>
<feature type="domain" description="Cadherin" evidence="20">
    <location>
        <begin position="2482"/>
        <end position="2598"/>
    </location>
</feature>
<dbReference type="FunFam" id="2.60.40.60:FF:000226">
    <property type="entry name" value="Dachsous, isoform B"/>
    <property type="match status" value="1"/>
</dbReference>
<feature type="domain" description="Cadherin" evidence="20">
    <location>
        <begin position="1983"/>
        <end position="2068"/>
    </location>
</feature>
<dbReference type="GeneTree" id="ENSGT00940000163671"/>
<dbReference type="GO" id="GO:0035332">
    <property type="term" value="P:positive regulation of hippo signaling"/>
    <property type="evidence" value="ECO:0007669"/>
    <property type="project" value="UniProtKB-ARBA"/>
</dbReference>
<dbReference type="InParanoid" id="A0A671WRP0"/>
<dbReference type="FunFam" id="2.60.40.60:FF:000081">
    <property type="entry name" value="protocadherin Fat 4"/>
    <property type="match status" value="1"/>
</dbReference>
<evidence type="ECO:0000256" key="4">
    <source>
        <dbReference type="ARBA" id="ARBA00022553"/>
    </source>
</evidence>
<dbReference type="PANTHER" id="PTHR24027:SF423">
    <property type="entry name" value="PROTOCADHERIN-16"/>
    <property type="match status" value="1"/>
</dbReference>
<dbReference type="InterPro" id="IPR002126">
    <property type="entry name" value="Cadherin-like_dom"/>
</dbReference>
<feature type="domain" description="Cadherin" evidence="20">
    <location>
        <begin position="2172"/>
        <end position="2276"/>
    </location>
</feature>
<evidence type="ECO:0000256" key="10">
    <source>
        <dbReference type="ARBA" id="ARBA00022989"/>
    </source>
</evidence>
<feature type="domain" description="Cadherin" evidence="20">
    <location>
        <begin position="2599"/>
        <end position="2701"/>
    </location>
</feature>
<evidence type="ECO:0000256" key="14">
    <source>
        <dbReference type="ARBA" id="ARBA00062150"/>
    </source>
</evidence>
<dbReference type="FunFam" id="2.60.40.60:FF:000060">
    <property type="entry name" value="Putative cadherin-23"/>
    <property type="match status" value="1"/>
</dbReference>
<dbReference type="RefSeq" id="XP_030293917.1">
    <property type="nucleotide sequence ID" value="XM_030438057.1"/>
</dbReference>
<accession>A0A671WRP0</accession>
<dbReference type="GO" id="GO:0090251">
    <property type="term" value="P:protein localization involved in establishment of planar polarity"/>
    <property type="evidence" value="ECO:0007669"/>
    <property type="project" value="UniProtKB-ARBA"/>
</dbReference>
<keyword evidence="3" id="KW-0245">EGF-like domain</keyword>
<dbReference type="InterPro" id="IPR015919">
    <property type="entry name" value="Cadherin-like_sf"/>
</dbReference>
<evidence type="ECO:0000313" key="21">
    <source>
        <dbReference type="Ensembl" id="ENSSAUP00010039298.1"/>
    </source>
</evidence>
<evidence type="ECO:0000313" key="22">
    <source>
        <dbReference type="Proteomes" id="UP000472265"/>
    </source>
</evidence>
<feature type="domain" description="Cadherin" evidence="20">
    <location>
        <begin position="1862"/>
        <end position="1966"/>
    </location>
</feature>
<reference evidence="21" key="3">
    <citation type="submission" date="2025-09" db="UniProtKB">
        <authorList>
            <consortium name="Ensembl"/>
        </authorList>
    </citation>
    <scope>IDENTIFICATION</scope>
</reference>
<keyword evidence="4" id="KW-0597">Phosphoprotein</keyword>
<keyword evidence="10 19" id="KW-1133">Transmembrane helix</keyword>
<evidence type="ECO:0000256" key="19">
    <source>
        <dbReference type="SAM" id="Phobius"/>
    </source>
</evidence>
<dbReference type="SUPFAM" id="SSF49313">
    <property type="entry name" value="Cadherin-like"/>
    <property type="match status" value="27"/>
</dbReference>
<feature type="domain" description="Cadherin" evidence="20">
    <location>
        <begin position="1122"/>
        <end position="1224"/>
    </location>
</feature>
<keyword evidence="12" id="KW-1015">Disulfide bond</keyword>
<reference evidence="21" key="2">
    <citation type="submission" date="2025-08" db="UniProtKB">
        <authorList>
            <consortium name="Ensembl"/>
        </authorList>
    </citation>
    <scope>IDENTIFICATION</scope>
</reference>
<dbReference type="FunFam" id="2.60.40.60:FF:000116">
    <property type="entry name" value="Dachsous cadherin-related 2"/>
    <property type="match status" value="1"/>
</dbReference>
<feature type="domain" description="Cadherin" evidence="20">
    <location>
        <begin position="2069"/>
        <end position="2171"/>
    </location>
</feature>
<dbReference type="Gene3D" id="2.60.40.60">
    <property type="entry name" value="Cadherins"/>
    <property type="match status" value="27"/>
</dbReference>
<feature type="transmembrane region" description="Helical" evidence="19">
    <location>
        <begin position="2923"/>
        <end position="2949"/>
    </location>
</feature>
<feature type="domain" description="Cadherin" evidence="20">
    <location>
        <begin position="1441"/>
        <end position="1551"/>
    </location>
</feature>
<comment type="subunit">
    <text evidence="14">Heterophilic interaction with FAT4; this interaction affects their respective protein levels.</text>
</comment>
<feature type="domain" description="Cadherin" evidence="20">
    <location>
        <begin position="1007"/>
        <end position="1121"/>
    </location>
</feature>
<dbReference type="FunFam" id="2.60.40.60:FF:000201">
    <property type="entry name" value="Dachsous cadherin-related 1"/>
    <property type="match status" value="1"/>
</dbReference>
<evidence type="ECO:0000256" key="12">
    <source>
        <dbReference type="ARBA" id="ARBA00023157"/>
    </source>
</evidence>
<feature type="region of interest" description="Disordered" evidence="18">
    <location>
        <begin position="3181"/>
        <end position="3205"/>
    </location>
</feature>
<dbReference type="PANTHER" id="PTHR24027">
    <property type="entry name" value="CADHERIN-23"/>
    <property type="match status" value="1"/>
</dbReference>
<dbReference type="FunFam" id="2.60.40.60:FF:000035">
    <property type="entry name" value="Protocadherin Fat 3"/>
    <property type="match status" value="2"/>
</dbReference>
<feature type="compositionally biased region" description="Low complexity" evidence="18">
    <location>
        <begin position="3249"/>
        <end position="3275"/>
    </location>
</feature>
<dbReference type="GO" id="GO:0008013">
    <property type="term" value="F:beta-catenin binding"/>
    <property type="evidence" value="ECO:0007669"/>
    <property type="project" value="TreeGrafter"/>
</dbReference>
<evidence type="ECO:0000259" key="20">
    <source>
        <dbReference type="PROSITE" id="PS50268"/>
    </source>
</evidence>
<dbReference type="InterPro" id="IPR020894">
    <property type="entry name" value="Cadherin_CS"/>
</dbReference>
<dbReference type="FunFam" id="2.60.40.60:FF:000377">
    <property type="entry name" value="Dachsous cadherin-related 1a"/>
    <property type="match status" value="1"/>
</dbReference>
<dbReference type="Ensembl" id="ENSSAUT00010041429.1">
    <property type="protein sequence ID" value="ENSSAUP00010039298.1"/>
    <property type="gene ID" value="ENSSAUG00010016396.1"/>
</dbReference>
<dbReference type="PROSITE" id="PS50268">
    <property type="entry name" value="CADHERIN_2"/>
    <property type="match status" value="27"/>
</dbReference>
<dbReference type="OMA" id="STCQIRI"/>
<feature type="domain" description="Cadherin" evidence="20">
    <location>
        <begin position="2377"/>
        <end position="2481"/>
    </location>
</feature>
<sequence>MPLTSKGSRRRAWVGGPCVCSSLWRWKSLFYFCIVLVLAQSTAVHGGALELQLDEEQPAGTIVGDISAGLPPGETASLYFISDHEGKGVGSDLNIDETTGIITTARRLDREQRDHYSFIAVTMTGITIEVSVTINDINDHAPVFPKKKAVLKIPEHTAVGTRFSLEPATDADKDQLTTQGYAIREGNVGQAFKLETKRGANRVLYLDLVVNGLLDREKRSLYTLVVEAFDGGSPRRMGSMTLEVTVTDINDHAPVFNQSRYHAIISESLPQGSSILQVFATDEDDGDNGLVLYEINRRQSDPDRYFVMDVKSGVITLNRPLDYELKRVHELVVQARDNASQPEVTNAFVTIHVRDYNDNQPTMTIIFLSEDGSPRISEGAQPGQYVARISVTDPDYGEYANVNVSLEGGDGKFALTTKDSIIYLIYVDQVLDREERDSYDLRVMATDSGTPPLRAESSFTIQVTDINDNPPLFDQQAYRQTIPEVVYPGSFVLQVTARDKDQGPNGDVRYSLLKGKNLHSDWFSIDPVTGIITTATALDFESEPAPSVTVIATDSGRPPLSSTAKVDIVLQDVNDNTPVFSSNFYNASIKENTPAGTCFLEVSATDEDRGSFGSISYTLGSSSGSTVPSLFTIDKESGQLCTRTALDRDEGLDKFDLTVTATDGGGLTSVARVRVKVVDINDNRPAFYPVLYTVSLSTHSAPGTSVAKVTANDPDAGENGRVTYRTVPGGGSAFFTLNKDTGVISLSRSLHGKANTVISMVISAEDGGGLTAPVNARVNVSVVAGSVASPVFEQAQYFFTVPEDVLRGTLVGVVRASVKTGVSKDILYSISSGDPDGYFTVDSASGTIRTALSLDHETCSSLDLEIQARSGSPPAYGTSRVRITISDVNDNGPTFLPSSSESLLLPEITKMGTVIYTIQATDKDSGHNGQLSFDLVSAGAAGSSGQRTFGVDRGSGEVRLIGSLSYESVPRYDLQVVAKDGGAPQLSSTFTLVVHIQAQDAQGPNFDTLTYRVELRENSPLNTRFLQVRALNIEASGNGGSSSSSSSSSISYRLRPDGDAAGFGIMPDSGWLFVRSSLDREVKDMYLLTVLATSGPGGAGRTGSATVRVTVTDENDNSPRLSQERVFLAVRENLLAGTGFGRVSATDRDAGLNARLTYRLLHTDRHFQINSQTGEISTRLALDREQQSSYQLVVVVHDGGTPPRSATGTAHITVLDENDHAPSFTHARPDRELVLQVMEGLQSGTVLATVTAKDPDEGENGTVYYSLSGPRAERFSLNPTSGELKTASPLRMAERSEYTFTVTAADHGTPGLSSTCQLQIQVLSSAKSSPKPNTLSMTLNTVEGAIPGSIIGSVRPHDQQEPLLEGQVTYLVVGGTDRDGTFMVDRLKGDVYLVRELDYEKGSSYTLHIEVSDFSQAFPSSHLVRLDIIVQDSNDHAPQFTEDPVTIVIPENIEPGASIYTFQASDQDGSGPNSELHYSIEHYWPNMPDLLTLDPSSGVLTLGQKLDRESTPSLYLVVRATDQAVDPSQRRWGSVTARVFVTDENDNAPVFSSPSAVSVMEDQPVGFVILYVMARDDDEGENGRVSYRIQAGNSASRFSLNPNTGSLSILKALDREEQEVFNLTILAEDHGIPQLSTSQVLSVQVIDVNDEAPVFQRAEFEAQVMENRGPGTTVLTVTATDRDQGSNGQVTYGGVTEEGFIINPVTGVITTTKELDAELQDHYTLTVYARDRGLPPNFAKAVVRVEVQDVNDNAPVFAKPWYGLEVPENQAPVELFFLKATDPDTGPGGELEYRIIAGDPDRDFHLHTSTGALSTSRGLDRETKAEYTLEIVATDRGSPALSTTVTVEIKVLDVNDNSPVFSKSSYTVEVSEDAAEGYKVLEVSAVDADDDLNGKVLYFLSREAHGAFTVDESTGVITTSAPLDREKWASYSFQVFAVDLSPAAPRNTSAQVTVTILDVNDNTPFFIQDPLVIEVSSRRSQRVLATMKAEDKDFGANGSVFYRFATPVKGFSINSLTGEIQATEPLGELSQAQRTLIVEAMDQGTPAQSAQGVVVIYVKEVEYSGIRFSRNARDVSIQENALKGTAVAQAQAQHPDGTRRGISYSLFSGNRKQAFTISSSSGEIRVQSSRGLDFEDTPRLRLVVKAETVSSTSFMAINLILQDVNDNLPRFQLQNYVAYMREAQGYETPIIQVMAEDVDQGQNGQVTYSIQSSGMSGLFKIDPVTGSITTSAIMDREIFTQTKLVVTATDRGSPRLAGSATLTVIIVDQNDNSPTIPLPKEIRIPENMLIGTEITLVTGNDVDSSPALAYSLHLDPTALGKFGIHRYSGGVSLTAPLDFEEKTWYTLTVRATDTQHQTEANITILVEDINDNAPAFTHDLYQVTLSEHTPPGSAVVTVTATDRDSGENGKITYRVMSSTQEGFYIDPNNGTLFINHRAEFDPERPSVSIVIEARDGGSPSLASLTTVQVQISDVNDNAPVFHQSEYRATVSEDTIPGSTVLTFEAFDSDLSRENCGFDFAIANGNEGNAFQIESSVRFLEGRGFQTVGTLLLAEGLDFETKQLYNLTVVVSDRGVPQRSSSVAAVITIGDVNDNPPVFSRAEYTVSLSEGAVSGTEIIRLTATDPDSTPNAEIQYTISSGDEVNLFTMDQWTGALRLQQALDREHQSTHTVIIQATDGQGHFALAPVIVEVKDVNDNHPFFPVEVLTASIRENQPAHSAVTVLHAIDHDTGVFGQLKYYMVERSGAGKDSFNLDQNSGEIRSRIPFDFEKINSFNFVALAVDSGNHSATVTVQVFVTGEDEYDPLFTSSDFSFEVPEGAKKGQSIGQVQANDEDGGVDGIVLYSLPTSSPFFDVNKTTGVIFLKLDGSGSSSGSGSGRNKREARLMTLDVKAHSPLEASRTTTAQVSIDVTNTNFGLAADVNILLISIIAVSLGFIVLLVVMAVVVFLVKSRRRKKGQDAGNRTAASGTALQKLDECNSGQGGERIYHQALPGYAGDQSAGGGPYTRGGSLDPSHSSGRGSAEAAEDDEIRMINEYPRVASITSSMQEHISARGPDSGIQQDADQLSDISCEPAALEGSTWFKGKKLGGSLSGTLLSGQLPVYRDEGGGYLGVGRGLNITLPKDYAFPEDGKPSVDGSLTAIVASDEELRGSYNWDYLLNWCPQFQPLANVFTEIARLKDETAQQSQNPRQPFQPKHKMDPKPRIDPPPLITSVAHPGAMSVPPKVPVIGRTFPHLASLRRSPISHEGSISSAAMSPSFSPSLSPLAARSPAVSPFGVNQGPSASMISTREPSLDQSPDHEMRI</sequence>
<keyword evidence="2" id="KW-1003">Cell membrane</keyword>
<evidence type="ECO:0000256" key="2">
    <source>
        <dbReference type="ARBA" id="ARBA00022475"/>
    </source>
</evidence>
<dbReference type="Proteomes" id="UP000472265">
    <property type="component" value="Chromosome 13"/>
</dbReference>
<evidence type="ECO:0000256" key="15">
    <source>
        <dbReference type="ARBA" id="ARBA00072299"/>
    </source>
</evidence>
<feature type="domain" description="Cadherin" evidence="20">
    <location>
        <begin position="897"/>
        <end position="1006"/>
    </location>
</feature>
<evidence type="ECO:0000256" key="6">
    <source>
        <dbReference type="ARBA" id="ARBA00022729"/>
    </source>
</evidence>
<feature type="region of interest" description="Disordered" evidence="18">
    <location>
        <begin position="3248"/>
        <end position="3304"/>
    </location>
</feature>
<feature type="domain" description="Cadherin" evidence="20">
    <location>
        <begin position="1758"/>
        <end position="1861"/>
    </location>
</feature>
<feature type="domain" description="Cadherin" evidence="20">
    <location>
        <begin position="1551"/>
        <end position="1655"/>
    </location>
</feature>
<reference evidence="21" key="1">
    <citation type="submission" date="2021-04" db="EMBL/GenBank/DDBJ databases">
        <authorList>
            <consortium name="Wellcome Sanger Institute Data Sharing"/>
        </authorList>
    </citation>
    <scope>NUCLEOTIDE SEQUENCE [LARGE SCALE GENOMIC DNA]</scope>
</reference>
<feature type="domain" description="Cadherin" evidence="20">
    <location>
        <begin position="1333"/>
        <end position="1440"/>
    </location>
</feature>
<dbReference type="GO" id="GO:0045296">
    <property type="term" value="F:cadherin binding"/>
    <property type="evidence" value="ECO:0007669"/>
    <property type="project" value="TreeGrafter"/>
</dbReference>
<dbReference type="FunFam" id="2.60.40.60:FF:000254">
    <property type="entry name" value="Dachsous cadherin-related 1"/>
    <property type="match status" value="1"/>
</dbReference>
<dbReference type="FunFam" id="2.60.40.60:FF:000150">
    <property type="entry name" value="Dachsous cadherin-related 1"/>
    <property type="match status" value="1"/>
</dbReference>
<dbReference type="FunFam" id="2.60.40.60:FF:000225">
    <property type="entry name" value="Dachsous cadherin-related 1"/>
    <property type="match status" value="1"/>
</dbReference>
<feature type="domain" description="Cadherin" evidence="20">
    <location>
        <begin position="376"/>
        <end position="473"/>
    </location>
</feature>
<dbReference type="FunFam" id="2.60.40.60:FF:000007">
    <property type="entry name" value="Protocadherin alpha 2"/>
    <property type="match status" value="1"/>
</dbReference>
<evidence type="ECO:0000256" key="11">
    <source>
        <dbReference type="ARBA" id="ARBA00023136"/>
    </source>
</evidence>
<evidence type="ECO:0000256" key="18">
    <source>
        <dbReference type="SAM" id="MobiDB-lite"/>
    </source>
</evidence>
<evidence type="ECO:0000256" key="13">
    <source>
        <dbReference type="ARBA" id="ARBA00023180"/>
    </source>
</evidence>
<dbReference type="GO" id="GO:0016477">
    <property type="term" value="P:cell migration"/>
    <property type="evidence" value="ECO:0007669"/>
    <property type="project" value="TreeGrafter"/>
</dbReference>
<dbReference type="FunFam" id="2.60.40.60:FF:000020">
    <property type="entry name" value="Dachsous cadherin-related 1b"/>
    <property type="match status" value="8"/>
</dbReference>
<feature type="domain" description="Cadherin" evidence="20">
    <location>
        <begin position="145"/>
        <end position="256"/>
    </location>
</feature>
<dbReference type="GeneID" id="115594187"/>